<evidence type="ECO:0000256" key="3">
    <source>
        <dbReference type="ARBA" id="ARBA00022679"/>
    </source>
</evidence>
<keyword evidence="5" id="KW-1185">Reference proteome</keyword>
<evidence type="ECO:0000256" key="1">
    <source>
        <dbReference type="ARBA" id="ARBA00009995"/>
    </source>
</evidence>
<dbReference type="Pfam" id="PF00201">
    <property type="entry name" value="UDPGT"/>
    <property type="match status" value="1"/>
</dbReference>
<evidence type="ECO:0000313" key="5">
    <source>
        <dbReference type="Proteomes" id="UP001153148"/>
    </source>
</evidence>
<gene>
    <name evidence="4" type="ORF">TPAB3V08_LOCUS8989</name>
</gene>
<comment type="caution">
    <text evidence="4">The sequence shown here is derived from an EMBL/GenBank/DDBJ whole genome shotgun (WGS) entry which is preliminary data.</text>
</comment>
<keyword evidence="3" id="KW-0808">Transferase</keyword>
<dbReference type="InterPro" id="IPR002213">
    <property type="entry name" value="UDP_glucos_trans"/>
</dbReference>
<name>A0ABN7P4N8_TIMPD</name>
<organism evidence="4 5">
    <name type="scientific">Timema podura</name>
    <name type="common">Walking stick</name>
    <dbReference type="NCBI Taxonomy" id="61482"/>
    <lineage>
        <taxon>Eukaryota</taxon>
        <taxon>Metazoa</taxon>
        <taxon>Ecdysozoa</taxon>
        <taxon>Arthropoda</taxon>
        <taxon>Hexapoda</taxon>
        <taxon>Insecta</taxon>
        <taxon>Pterygota</taxon>
        <taxon>Neoptera</taxon>
        <taxon>Polyneoptera</taxon>
        <taxon>Phasmatodea</taxon>
        <taxon>Timematodea</taxon>
        <taxon>Timematoidea</taxon>
        <taxon>Timematidae</taxon>
        <taxon>Timema</taxon>
    </lineage>
</organism>
<accession>A0ABN7P4N8</accession>
<dbReference type="InterPro" id="IPR050271">
    <property type="entry name" value="UDP-glycosyltransferase"/>
</dbReference>
<sequence>MLEPEDDVMLTFACQIRGHPKVKVFITQGGLQSVEEAITMGVPLIGIPFFADQDFNVKKIVERGIGIKIEFTDVTKESVLKSLKNIIHDNRFRENIKRLSVLREDMPDKPLRTCSLVDGVRTKTQRCPAPAHCSC</sequence>
<evidence type="ECO:0000256" key="2">
    <source>
        <dbReference type="ARBA" id="ARBA00022676"/>
    </source>
</evidence>
<evidence type="ECO:0000313" key="4">
    <source>
        <dbReference type="EMBL" id="CAG2062036.1"/>
    </source>
</evidence>
<reference evidence="4" key="1">
    <citation type="submission" date="2021-03" db="EMBL/GenBank/DDBJ databases">
        <authorList>
            <person name="Tran Van P."/>
        </authorList>
    </citation>
    <scope>NUCLEOTIDE SEQUENCE</scope>
</reference>
<comment type="similarity">
    <text evidence="1">Belongs to the UDP-glycosyltransferase family.</text>
</comment>
<dbReference type="PANTHER" id="PTHR48043:SF159">
    <property type="entry name" value="EG:EG0003.4 PROTEIN-RELATED"/>
    <property type="match status" value="1"/>
</dbReference>
<dbReference type="Gene3D" id="3.40.50.2000">
    <property type="entry name" value="Glycogen Phosphorylase B"/>
    <property type="match status" value="1"/>
</dbReference>
<dbReference type="EMBL" id="CAJPIN010018324">
    <property type="protein sequence ID" value="CAG2062036.1"/>
    <property type="molecule type" value="Genomic_DNA"/>
</dbReference>
<protein>
    <submittedName>
        <fullName evidence="4">Uncharacterized protein</fullName>
    </submittedName>
</protein>
<keyword evidence="2" id="KW-0328">Glycosyltransferase</keyword>
<proteinExistence type="inferred from homology"/>
<dbReference type="SUPFAM" id="SSF53756">
    <property type="entry name" value="UDP-Glycosyltransferase/glycogen phosphorylase"/>
    <property type="match status" value="1"/>
</dbReference>
<dbReference type="Proteomes" id="UP001153148">
    <property type="component" value="Unassembled WGS sequence"/>
</dbReference>
<dbReference type="PANTHER" id="PTHR48043">
    <property type="entry name" value="EG:EG0003.4 PROTEIN-RELATED"/>
    <property type="match status" value="1"/>
</dbReference>